<dbReference type="CDD" id="cd06911">
    <property type="entry name" value="VirB9_CagX_TrbG"/>
    <property type="match status" value="1"/>
</dbReference>
<protein>
    <submittedName>
        <fullName evidence="4">P-type conjugative transfer protein TrbG</fullName>
    </submittedName>
</protein>
<evidence type="ECO:0000313" key="5">
    <source>
        <dbReference type="Proteomes" id="UP000824225"/>
    </source>
</evidence>
<evidence type="ECO:0000313" key="4">
    <source>
        <dbReference type="EMBL" id="HJA09187.1"/>
    </source>
</evidence>
<sequence length="306" mass="33846">MKRLLCPVLAALLLTPCGANGAPQSEDELAALLQAPSTPFPEASTLPDYMLSRPVPLTGTEKESLELANEWARKYAKPLLLGNGKLVWMYGVSRPTIVGAPMQVCDVELQPGEQVNEILVGDTARWHVEIGRAGHSSGDVPHVFVKPLDSGLETTAIITTDRRVYHLRLVSQSKKYTPYVGFLYPEDQFRQSSPLVSRRDSLPLDGKSVSRGGAHDLSNLSFNYTVKGDAKWRPEQVYDDGRQTILRLPVGTRDMPILLARDSRSNDLLVNYRVQGTTFTVDGVFDHLVLLLGVGNDQELVDVRRQ</sequence>
<proteinExistence type="inferred from homology"/>
<evidence type="ECO:0000256" key="3">
    <source>
        <dbReference type="SAM" id="SignalP"/>
    </source>
</evidence>
<dbReference type="Gene3D" id="2.60.40.2500">
    <property type="match status" value="1"/>
</dbReference>
<gene>
    <name evidence="4" type="primary">trbG</name>
    <name evidence="4" type="ORF">H9962_08380</name>
</gene>
<evidence type="ECO:0000256" key="1">
    <source>
        <dbReference type="ARBA" id="ARBA00006135"/>
    </source>
</evidence>
<dbReference type="Pfam" id="PF03524">
    <property type="entry name" value="CagX"/>
    <property type="match status" value="1"/>
</dbReference>
<dbReference type="InterPro" id="IPR010258">
    <property type="entry name" value="Conjugal_tfr_TrbG/VirB9/CagX"/>
</dbReference>
<dbReference type="InterPro" id="IPR038161">
    <property type="entry name" value="VirB9/CagX/TrbG_C_sf"/>
</dbReference>
<feature type="signal peptide" evidence="3">
    <location>
        <begin position="1"/>
        <end position="21"/>
    </location>
</feature>
<dbReference type="NCBIfam" id="TIGR02775">
    <property type="entry name" value="TrbG_Ti"/>
    <property type="match status" value="1"/>
</dbReference>
<dbReference type="AlphaFoldDB" id="A0A9D2HDF7"/>
<comment type="caution">
    <text evidence="4">The sequence shown here is derived from an EMBL/GenBank/DDBJ whole genome shotgun (WGS) entry which is preliminary data.</text>
</comment>
<dbReference type="Proteomes" id="UP000824225">
    <property type="component" value="Unassembled WGS sequence"/>
</dbReference>
<dbReference type="EMBL" id="DXAN01000026">
    <property type="protein sequence ID" value="HJA09187.1"/>
    <property type="molecule type" value="Genomic_DNA"/>
</dbReference>
<name>A0A9D2HDF7_9BACT</name>
<dbReference type="InterPro" id="IPR033645">
    <property type="entry name" value="VirB9/CagX/TrbG_C"/>
</dbReference>
<comment type="similarity">
    <text evidence="1">Belongs to the TrbG/VirB9 family.</text>
</comment>
<reference evidence="4" key="2">
    <citation type="submission" date="2021-04" db="EMBL/GenBank/DDBJ databases">
        <authorList>
            <person name="Gilroy R."/>
        </authorList>
    </citation>
    <scope>NUCLEOTIDE SEQUENCE</scope>
    <source>
        <strain evidence="4">CHK186-16707</strain>
    </source>
</reference>
<reference evidence="4" key="1">
    <citation type="journal article" date="2021" name="PeerJ">
        <title>Extensive microbial diversity within the chicken gut microbiome revealed by metagenomics and culture.</title>
        <authorList>
            <person name="Gilroy R."/>
            <person name="Ravi A."/>
            <person name="Getino M."/>
            <person name="Pursley I."/>
            <person name="Horton D.L."/>
            <person name="Alikhan N.F."/>
            <person name="Baker D."/>
            <person name="Gharbi K."/>
            <person name="Hall N."/>
            <person name="Watson M."/>
            <person name="Adriaenssens E.M."/>
            <person name="Foster-Nyarko E."/>
            <person name="Jarju S."/>
            <person name="Secka A."/>
            <person name="Antonio M."/>
            <person name="Oren A."/>
            <person name="Chaudhuri R.R."/>
            <person name="La Ragione R."/>
            <person name="Hildebrand F."/>
            <person name="Pallen M.J."/>
        </authorList>
    </citation>
    <scope>NUCLEOTIDE SEQUENCE</scope>
    <source>
        <strain evidence="4">CHK186-16707</strain>
    </source>
</reference>
<evidence type="ECO:0000256" key="2">
    <source>
        <dbReference type="ARBA" id="ARBA00022729"/>
    </source>
</evidence>
<accession>A0A9D2HDF7</accession>
<dbReference type="InterPro" id="IPR014142">
    <property type="entry name" value="TrbG_Ti"/>
</dbReference>
<feature type="chain" id="PRO_5038803281" evidence="3">
    <location>
        <begin position="22"/>
        <end position="306"/>
    </location>
</feature>
<keyword evidence="2 3" id="KW-0732">Signal</keyword>
<organism evidence="4 5">
    <name type="scientific">Candidatus Mailhella merdigallinarum</name>
    <dbReference type="NCBI Taxonomy" id="2838658"/>
    <lineage>
        <taxon>Bacteria</taxon>
        <taxon>Pseudomonadati</taxon>
        <taxon>Thermodesulfobacteriota</taxon>
        <taxon>Desulfovibrionia</taxon>
        <taxon>Desulfovibrionales</taxon>
        <taxon>Desulfovibrionaceae</taxon>
        <taxon>Mailhella</taxon>
    </lineage>
</organism>